<dbReference type="InterPro" id="IPR053144">
    <property type="entry name" value="Acetyltransferase_Butenolide"/>
</dbReference>
<dbReference type="Pfam" id="PF13508">
    <property type="entry name" value="Acetyltransf_7"/>
    <property type="match status" value="1"/>
</dbReference>
<reference evidence="2" key="1">
    <citation type="submission" date="2023-05" db="EMBL/GenBank/DDBJ databases">
        <authorList>
            <person name="Zhang X."/>
        </authorList>
    </citation>
    <scope>NUCLEOTIDE SEQUENCE</scope>
    <source>
        <strain evidence="2">YF14B1</strain>
    </source>
</reference>
<gene>
    <name evidence="2" type="ORF">QNI16_29460</name>
</gene>
<dbReference type="PANTHER" id="PTHR43233">
    <property type="entry name" value="FAMILY N-ACETYLTRANSFERASE, PUTATIVE (AFU_ORTHOLOGUE AFUA_6G03350)-RELATED"/>
    <property type="match status" value="1"/>
</dbReference>
<comment type="caution">
    <text evidence="2">The sequence shown here is derived from an EMBL/GenBank/DDBJ whole genome shotgun (WGS) entry which is preliminary data.</text>
</comment>
<dbReference type="SUPFAM" id="SSF55729">
    <property type="entry name" value="Acyl-CoA N-acyltransferases (Nat)"/>
    <property type="match status" value="1"/>
</dbReference>
<dbReference type="Gene3D" id="3.40.630.30">
    <property type="match status" value="1"/>
</dbReference>
<dbReference type="InterPro" id="IPR016181">
    <property type="entry name" value="Acyl_CoA_acyltransferase"/>
</dbReference>
<protein>
    <submittedName>
        <fullName evidence="2">GNAT family N-acetyltransferase</fullName>
    </submittedName>
</protein>
<dbReference type="PANTHER" id="PTHR43233:SF1">
    <property type="entry name" value="FAMILY N-ACETYLTRANSFERASE, PUTATIVE (AFU_ORTHOLOGUE AFUA_6G03350)-RELATED"/>
    <property type="match status" value="1"/>
</dbReference>
<evidence type="ECO:0000313" key="2">
    <source>
        <dbReference type="EMBL" id="MDJ1484663.1"/>
    </source>
</evidence>
<name>A0AAE3QWG3_9BACT</name>
<dbReference type="InterPro" id="IPR000182">
    <property type="entry name" value="GNAT_dom"/>
</dbReference>
<evidence type="ECO:0000313" key="3">
    <source>
        <dbReference type="Proteomes" id="UP001241110"/>
    </source>
</evidence>
<feature type="domain" description="N-acetyltransferase" evidence="1">
    <location>
        <begin position="8"/>
        <end position="146"/>
    </location>
</feature>
<organism evidence="2 3">
    <name type="scientific">Xanthocytophaga flava</name>
    <dbReference type="NCBI Taxonomy" id="3048013"/>
    <lineage>
        <taxon>Bacteria</taxon>
        <taxon>Pseudomonadati</taxon>
        <taxon>Bacteroidota</taxon>
        <taxon>Cytophagia</taxon>
        <taxon>Cytophagales</taxon>
        <taxon>Rhodocytophagaceae</taxon>
        <taxon>Xanthocytophaga</taxon>
    </lineage>
</organism>
<dbReference type="Proteomes" id="UP001241110">
    <property type="component" value="Unassembled WGS sequence"/>
</dbReference>
<evidence type="ECO:0000259" key="1">
    <source>
        <dbReference type="PROSITE" id="PS51186"/>
    </source>
</evidence>
<dbReference type="GO" id="GO:0016747">
    <property type="term" value="F:acyltransferase activity, transferring groups other than amino-acyl groups"/>
    <property type="evidence" value="ECO:0007669"/>
    <property type="project" value="InterPro"/>
</dbReference>
<dbReference type="AlphaFoldDB" id="A0AAE3QWG3"/>
<dbReference type="PROSITE" id="PS51186">
    <property type="entry name" value="GNAT"/>
    <property type="match status" value="1"/>
</dbReference>
<sequence>MQLENGEYTISTDKSRLDIPLIHHFLSTKSYWAINIPYQTVQKSIENSLCFGVYQGTQQVGFARVITDFATVAYLGDVFIQEEYRKNGLSKWLVETITSHPELQGLRRWVLLTSDAHTLYEKYGFKVAARPENWMEKHNPDVYKTV</sequence>
<dbReference type="CDD" id="cd04301">
    <property type="entry name" value="NAT_SF"/>
    <property type="match status" value="1"/>
</dbReference>
<accession>A0AAE3QWG3</accession>
<dbReference type="RefSeq" id="WP_313986267.1">
    <property type="nucleotide sequence ID" value="NZ_JASJOR010000026.1"/>
</dbReference>
<proteinExistence type="predicted"/>
<dbReference type="EMBL" id="JASJOS010000016">
    <property type="protein sequence ID" value="MDJ1484663.1"/>
    <property type="molecule type" value="Genomic_DNA"/>
</dbReference>